<reference evidence="2 3" key="1">
    <citation type="submission" date="2024-04" db="EMBL/GenBank/DDBJ databases">
        <title>Genome assembly C_amara_ONT_v2.</title>
        <authorList>
            <person name="Yant L."/>
            <person name="Moore C."/>
            <person name="Slenker M."/>
        </authorList>
    </citation>
    <scope>NUCLEOTIDE SEQUENCE [LARGE SCALE GENOMIC DNA]</scope>
    <source>
        <tissue evidence="2">Leaf</tissue>
    </source>
</reference>
<dbReference type="PROSITE" id="PS50878">
    <property type="entry name" value="RT_POL"/>
    <property type="match status" value="1"/>
</dbReference>
<proteinExistence type="predicted"/>
<dbReference type="Pfam" id="PF00078">
    <property type="entry name" value="RVT_1"/>
    <property type="match status" value="1"/>
</dbReference>
<dbReference type="SUPFAM" id="SSF56672">
    <property type="entry name" value="DNA/RNA polymerases"/>
    <property type="match status" value="1"/>
</dbReference>
<sequence length="760" mass="86841">MPINKSPGPDGYTVEFFKEAWPVLGKDFIVAIQSFFIHGFLPKGLNSTILALIPKITGAKKMKDYRPISCCNVMYKVISKIIANRLKQLLPNFIAPNQSAFIKDRLLMENLLLASELVTGYHKENITPRCAMKIDIAKAFDSVQWGFLRNVLTALQVPEKFIHWISLCISTPSFSVQVNGELAGYFQSERGLRQGCSLSPYLFVISMNVLSMMLDKAAMEGRFGYHPKCKNVKLTHLCFADDIMVFADGKLRSMEGILEVFERFAAGSGLSISLEKSTLFMAGIIPEIRDIILARFPFDSGVLPVRYLGLPLMTKRMSLADCLPLLEKIKARIQTWTNRFLSFAGRLQLLTSVIVSLTTFWMSAFRLPSACIKEIEQISAAFLWSGPDLNTRKAKASWKEVCRPKREGGLGVKALGEVNKVSCYKLIWRLVSGTSSLWVNWIQQYLIRNGSFWSVSETTSLGSWMWRKLLKYRPHVRDFHRVEIKSGAQTSFWFSSWCSLGRLHDILGDRGYIDLGIRASATVAEALATHRRRRHRMELLNLVETELDKIRDRGLNQSMDVSLWRGVGGKFTSKFSSKDTWNQIRESVQPKQWYKGVWFSHSTPKYSFIVWLAVQDRLSTGDKMMMWNVGADPKCIFCQAPIESRDHLFFTCSYTSQVWYNLTSRILLHRYTSSFSDILTMLSDQSLSGKARFIMRYVFQASTHAIWRERNRRRHGEVPNPPSSITRSLDRIVRNRLSSIHDPSSTTPNESLIFWFASRG</sequence>
<dbReference type="InterPro" id="IPR026960">
    <property type="entry name" value="RVT-Znf"/>
</dbReference>
<comment type="caution">
    <text evidence="2">The sequence shown here is derived from an EMBL/GenBank/DDBJ whole genome shotgun (WGS) entry which is preliminary data.</text>
</comment>
<organism evidence="2 3">
    <name type="scientific">Cardamine amara subsp. amara</name>
    <dbReference type="NCBI Taxonomy" id="228776"/>
    <lineage>
        <taxon>Eukaryota</taxon>
        <taxon>Viridiplantae</taxon>
        <taxon>Streptophyta</taxon>
        <taxon>Embryophyta</taxon>
        <taxon>Tracheophyta</taxon>
        <taxon>Spermatophyta</taxon>
        <taxon>Magnoliopsida</taxon>
        <taxon>eudicotyledons</taxon>
        <taxon>Gunneridae</taxon>
        <taxon>Pentapetalae</taxon>
        <taxon>rosids</taxon>
        <taxon>malvids</taxon>
        <taxon>Brassicales</taxon>
        <taxon>Brassicaceae</taxon>
        <taxon>Cardamineae</taxon>
        <taxon>Cardamine</taxon>
    </lineage>
</organism>
<protein>
    <submittedName>
        <fullName evidence="2">Ribonuclease H protein</fullName>
    </submittedName>
</protein>
<keyword evidence="3" id="KW-1185">Reference proteome</keyword>
<evidence type="ECO:0000313" key="3">
    <source>
        <dbReference type="Proteomes" id="UP001558713"/>
    </source>
</evidence>
<gene>
    <name evidence="2" type="ORF">V5N11_033248</name>
</gene>
<name>A0ABD1ACW6_CARAN</name>
<dbReference type="EMBL" id="JBANAX010000529">
    <property type="protein sequence ID" value="KAL1204612.1"/>
    <property type="molecule type" value="Genomic_DNA"/>
</dbReference>
<dbReference type="InterPro" id="IPR043502">
    <property type="entry name" value="DNA/RNA_pol_sf"/>
</dbReference>
<feature type="domain" description="Reverse transcriptase" evidence="1">
    <location>
        <begin position="34"/>
        <end position="312"/>
    </location>
</feature>
<accession>A0ABD1ACW6</accession>
<dbReference type="PANTHER" id="PTHR33116:SF76">
    <property type="entry name" value="DUF4283 DOMAIN-CONTAINING PROTEIN"/>
    <property type="match status" value="1"/>
</dbReference>
<dbReference type="AlphaFoldDB" id="A0ABD1ACW6"/>
<dbReference type="CDD" id="cd01650">
    <property type="entry name" value="RT_nLTR_like"/>
    <property type="match status" value="1"/>
</dbReference>
<evidence type="ECO:0000313" key="2">
    <source>
        <dbReference type="EMBL" id="KAL1204612.1"/>
    </source>
</evidence>
<dbReference type="InterPro" id="IPR000477">
    <property type="entry name" value="RT_dom"/>
</dbReference>
<dbReference type="PANTHER" id="PTHR33116">
    <property type="entry name" value="REVERSE TRANSCRIPTASE ZINC-BINDING DOMAIN-CONTAINING PROTEIN-RELATED-RELATED"/>
    <property type="match status" value="1"/>
</dbReference>
<dbReference type="Proteomes" id="UP001558713">
    <property type="component" value="Unassembled WGS sequence"/>
</dbReference>
<dbReference type="Pfam" id="PF13966">
    <property type="entry name" value="zf-RVT"/>
    <property type="match status" value="1"/>
</dbReference>
<evidence type="ECO:0000259" key="1">
    <source>
        <dbReference type="PROSITE" id="PS50878"/>
    </source>
</evidence>